<dbReference type="EMBL" id="DXCQ01000012">
    <property type="protein sequence ID" value="HIY96270.1"/>
    <property type="molecule type" value="Genomic_DNA"/>
</dbReference>
<comment type="caution">
    <text evidence="1">The sequence shown here is derived from an EMBL/GenBank/DDBJ whole genome shotgun (WGS) entry which is preliminary data.</text>
</comment>
<gene>
    <name evidence="1" type="ORF">H9729_01125</name>
</gene>
<reference evidence="1" key="2">
    <citation type="submission" date="2021-04" db="EMBL/GenBank/DDBJ databases">
        <authorList>
            <person name="Gilroy R."/>
        </authorList>
    </citation>
    <scope>NUCLEOTIDE SEQUENCE</scope>
    <source>
        <strain evidence="1">1345</strain>
    </source>
</reference>
<dbReference type="AlphaFoldDB" id="A0A9D2CRL9"/>
<dbReference type="Proteomes" id="UP000886750">
    <property type="component" value="Unassembled WGS sequence"/>
</dbReference>
<evidence type="ECO:0000313" key="1">
    <source>
        <dbReference type="EMBL" id="HIY96270.1"/>
    </source>
</evidence>
<evidence type="ECO:0008006" key="3">
    <source>
        <dbReference type="Google" id="ProtNLM"/>
    </source>
</evidence>
<organism evidence="1 2">
    <name type="scientific">Candidatus Borkfalkia excrementigallinarum</name>
    <dbReference type="NCBI Taxonomy" id="2838506"/>
    <lineage>
        <taxon>Bacteria</taxon>
        <taxon>Bacillati</taxon>
        <taxon>Bacillota</taxon>
        <taxon>Clostridia</taxon>
        <taxon>Christensenellales</taxon>
        <taxon>Christensenellaceae</taxon>
        <taxon>Candidatus Borkfalkia</taxon>
    </lineage>
</organism>
<evidence type="ECO:0000313" key="2">
    <source>
        <dbReference type="Proteomes" id="UP000886750"/>
    </source>
</evidence>
<proteinExistence type="predicted"/>
<dbReference type="PROSITE" id="PS51257">
    <property type="entry name" value="PROKAR_LIPOPROTEIN"/>
    <property type="match status" value="1"/>
</dbReference>
<accession>A0A9D2CRL9</accession>
<reference evidence="1" key="1">
    <citation type="journal article" date="2021" name="PeerJ">
        <title>Extensive microbial diversity within the chicken gut microbiome revealed by metagenomics and culture.</title>
        <authorList>
            <person name="Gilroy R."/>
            <person name="Ravi A."/>
            <person name="Getino M."/>
            <person name="Pursley I."/>
            <person name="Horton D.L."/>
            <person name="Alikhan N.F."/>
            <person name="Baker D."/>
            <person name="Gharbi K."/>
            <person name="Hall N."/>
            <person name="Watson M."/>
            <person name="Adriaenssens E.M."/>
            <person name="Foster-Nyarko E."/>
            <person name="Jarju S."/>
            <person name="Secka A."/>
            <person name="Antonio M."/>
            <person name="Oren A."/>
            <person name="Chaudhuri R.R."/>
            <person name="La Ragione R."/>
            <person name="Hildebrand F."/>
            <person name="Pallen M.J."/>
        </authorList>
    </citation>
    <scope>NUCLEOTIDE SEQUENCE</scope>
    <source>
        <strain evidence="1">1345</strain>
    </source>
</reference>
<name>A0A9D2CRL9_9FIRM</name>
<sequence>MKKFVRIVGIIVLICCLFGSVGCGNKYNAELFNNAEQWIRDDFLRENRVKAYYPNENYDENDEQSERYIYDETAPLTRTFIISDNVTFDEIFKGDNIAVDFANEILLLYIHSEIYPGRNYSLKKIAVEGGKISVSVEIEKKNGVGDAAMPAQSCLLVKMDRIEIDSAEFIEQ</sequence>
<protein>
    <recommendedName>
        <fullName evidence="3">Lipoprotein</fullName>
    </recommendedName>
</protein>